<dbReference type="Pfam" id="PF00560">
    <property type="entry name" value="LRR_1"/>
    <property type="match status" value="2"/>
</dbReference>
<feature type="transmembrane region" description="Helical" evidence="10">
    <location>
        <begin position="442"/>
        <end position="461"/>
    </location>
</feature>
<dbReference type="Pfam" id="PF13855">
    <property type="entry name" value="LRR_8"/>
    <property type="match status" value="1"/>
</dbReference>
<dbReference type="InterPro" id="IPR001611">
    <property type="entry name" value="Leu-rich_rpt"/>
</dbReference>
<evidence type="ECO:0000256" key="3">
    <source>
        <dbReference type="ARBA" id="ARBA00022692"/>
    </source>
</evidence>
<dbReference type="EMBL" id="SMOL01000695">
    <property type="protein sequence ID" value="KAB2602315.1"/>
    <property type="molecule type" value="Genomic_DNA"/>
</dbReference>
<reference evidence="12 13" key="1">
    <citation type="submission" date="2019-09" db="EMBL/GenBank/DDBJ databases">
        <authorList>
            <person name="Ou C."/>
        </authorList>
    </citation>
    <scope>NUCLEOTIDE SEQUENCE [LARGE SCALE GENOMIC DNA]</scope>
    <source>
        <strain evidence="12">S2</strain>
        <tissue evidence="12">Leaf</tissue>
    </source>
</reference>
<evidence type="ECO:0000256" key="9">
    <source>
        <dbReference type="ARBA" id="ARBA00023180"/>
    </source>
</evidence>
<evidence type="ECO:0000256" key="8">
    <source>
        <dbReference type="ARBA" id="ARBA00023170"/>
    </source>
</evidence>
<proteinExistence type="predicted"/>
<keyword evidence="7 10" id="KW-0472">Membrane</keyword>
<dbReference type="OrthoDB" id="676979at2759"/>
<dbReference type="Gene3D" id="3.80.10.10">
    <property type="entry name" value="Ribonuclease Inhibitor"/>
    <property type="match status" value="1"/>
</dbReference>
<keyword evidence="9" id="KW-0325">Glycoprotein</keyword>
<reference evidence="13" key="2">
    <citation type="submission" date="2019-10" db="EMBL/GenBank/DDBJ databases">
        <title>A de novo genome assembly of a pear dwarfing rootstock.</title>
        <authorList>
            <person name="Wang F."/>
            <person name="Wang J."/>
            <person name="Li S."/>
            <person name="Zhang Y."/>
            <person name="Fang M."/>
            <person name="Ma L."/>
            <person name="Zhao Y."/>
            <person name="Jiang S."/>
        </authorList>
    </citation>
    <scope>NUCLEOTIDE SEQUENCE [LARGE SCALE GENOMIC DNA]</scope>
</reference>
<name>A0A5N5FGS1_9ROSA</name>
<dbReference type="PANTHER" id="PTHR27000:SF787">
    <property type="entry name" value="RECEPTOR-LIKE PROTEIN 39"/>
    <property type="match status" value="1"/>
</dbReference>
<evidence type="ECO:0000256" key="2">
    <source>
        <dbReference type="ARBA" id="ARBA00022614"/>
    </source>
</evidence>
<dbReference type="FunFam" id="3.80.10.10:FF:000413">
    <property type="entry name" value="Inactive leucine-rich repeat receptor-like protein kinase"/>
    <property type="match status" value="1"/>
</dbReference>
<comment type="caution">
    <text evidence="12">The sequence shown here is derived from an EMBL/GenBank/DDBJ whole genome shotgun (WGS) entry which is preliminary data.</text>
</comment>
<evidence type="ECO:0000313" key="13">
    <source>
        <dbReference type="Proteomes" id="UP000327157"/>
    </source>
</evidence>
<keyword evidence="3 10" id="KW-0812">Transmembrane</keyword>
<evidence type="ECO:0000256" key="11">
    <source>
        <dbReference type="SAM" id="SignalP"/>
    </source>
</evidence>
<evidence type="ECO:0000256" key="6">
    <source>
        <dbReference type="ARBA" id="ARBA00022989"/>
    </source>
</evidence>
<keyword evidence="2" id="KW-0433">Leucine-rich repeat</keyword>
<comment type="subcellular location">
    <subcellularLocation>
        <location evidence="1">Membrane</location>
        <topology evidence="1">Single-pass type I membrane protein</topology>
    </subcellularLocation>
</comment>
<evidence type="ECO:0000256" key="7">
    <source>
        <dbReference type="ARBA" id="ARBA00023136"/>
    </source>
</evidence>
<dbReference type="Proteomes" id="UP000327157">
    <property type="component" value="Chromosome 10"/>
</dbReference>
<evidence type="ECO:0000256" key="5">
    <source>
        <dbReference type="ARBA" id="ARBA00022737"/>
    </source>
</evidence>
<dbReference type="SUPFAM" id="SSF52058">
    <property type="entry name" value="L domain-like"/>
    <property type="match status" value="1"/>
</dbReference>
<dbReference type="InterPro" id="IPR032675">
    <property type="entry name" value="LRR_dom_sf"/>
</dbReference>
<dbReference type="FunFam" id="3.80.10.10:FF:000041">
    <property type="entry name" value="LRR receptor-like serine/threonine-protein kinase ERECTA"/>
    <property type="match status" value="1"/>
</dbReference>
<evidence type="ECO:0000256" key="1">
    <source>
        <dbReference type="ARBA" id="ARBA00004479"/>
    </source>
</evidence>
<organism evidence="12 13">
    <name type="scientific">Pyrus ussuriensis x Pyrus communis</name>
    <dbReference type="NCBI Taxonomy" id="2448454"/>
    <lineage>
        <taxon>Eukaryota</taxon>
        <taxon>Viridiplantae</taxon>
        <taxon>Streptophyta</taxon>
        <taxon>Embryophyta</taxon>
        <taxon>Tracheophyta</taxon>
        <taxon>Spermatophyta</taxon>
        <taxon>Magnoliopsida</taxon>
        <taxon>eudicotyledons</taxon>
        <taxon>Gunneridae</taxon>
        <taxon>Pentapetalae</taxon>
        <taxon>rosids</taxon>
        <taxon>fabids</taxon>
        <taxon>Rosales</taxon>
        <taxon>Rosaceae</taxon>
        <taxon>Amygdaloideae</taxon>
        <taxon>Maleae</taxon>
        <taxon>Pyrus</taxon>
    </lineage>
</organism>
<evidence type="ECO:0000256" key="10">
    <source>
        <dbReference type="SAM" id="Phobius"/>
    </source>
</evidence>
<evidence type="ECO:0000256" key="4">
    <source>
        <dbReference type="ARBA" id="ARBA00022729"/>
    </source>
</evidence>
<dbReference type="SMART" id="SM00369">
    <property type="entry name" value="LRR_TYP"/>
    <property type="match status" value="5"/>
</dbReference>
<keyword evidence="6 10" id="KW-1133">Transmembrane helix</keyword>
<protein>
    <submittedName>
        <fullName evidence="12">Piriformospora indica-insensitive protein 2</fullName>
    </submittedName>
</protein>
<keyword evidence="13" id="KW-1185">Reference proteome</keyword>
<reference evidence="12 13" key="3">
    <citation type="submission" date="2019-11" db="EMBL/GenBank/DDBJ databases">
        <title>A de novo genome assembly of a pear dwarfing rootstock.</title>
        <authorList>
            <person name="Wang F."/>
            <person name="Wang J."/>
            <person name="Li S."/>
            <person name="Zhang Y."/>
            <person name="Fang M."/>
            <person name="Ma L."/>
            <person name="Zhao Y."/>
            <person name="Jiang S."/>
        </authorList>
    </citation>
    <scope>NUCLEOTIDE SEQUENCE [LARGE SCALE GENOMIC DNA]</scope>
    <source>
        <strain evidence="12">S2</strain>
        <tissue evidence="12">Leaf</tissue>
    </source>
</reference>
<accession>A0A5N5FGS1</accession>
<dbReference type="InterPro" id="IPR003591">
    <property type="entry name" value="Leu-rich_rpt_typical-subtyp"/>
</dbReference>
<dbReference type="AlphaFoldDB" id="A0A5N5FGS1"/>
<feature type="chain" id="PRO_5024377380" evidence="11">
    <location>
        <begin position="27"/>
        <end position="462"/>
    </location>
</feature>
<evidence type="ECO:0000313" key="12">
    <source>
        <dbReference type="EMBL" id="KAB2602315.1"/>
    </source>
</evidence>
<dbReference type="PANTHER" id="PTHR27000">
    <property type="entry name" value="LEUCINE-RICH REPEAT RECEPTOR-LIKE PROTEIN KINASE FAMILY PROTEIN-RELATED"/>
    <property type="match status" value="1"/>
</dbReference>
<dbReference type="GO" id="GO:0016020">
    <property type="term" value="C:membrane"/>
    <property type="evidence" value="ECO:0007669"/>
    <property type="project" value="UniProtKB-SubCell"/>
</dbReference>
<feature type="signal peptide" evidence="11">
    <location>
        <begin position="1"/>
        <end position="26"/>
    </location>
</feature>
<keyword evidence="4 11" id="KW-0732">Signal</keyword>
<sequence length="462" mass="50361">MALFHPFSKLTLLLLLTTLLSTAVISQPQPVLTPAEQDAVYTVLGSVNPDISWRSLFPDDLCLSAPHGVVCDFFYDNVSSPDPVAHVTEMNFGYVSDYTPNPPCSANATLSPLLFTSFKYLRKLFFYHCFTGTRVSFPELPKSFGSSLEELVFIDNPSLVGSLSGIIRNFTDLRRVVLTGNGVYGNIPDGVADLVNLEELTLSRNQLGGEIPLSFSKLKKLKVLDLCYNYFSSNVPESVGNLSELVKLDLRSNGFNGKIPESMKNLKTLELLDLSRNNFTNTGVPLFLGEMPKLKQLDLSGNLLGGQIPEIWDKLGGILGIGFSEMGLVGEIPASMGVHLKNLRYLGLDNNKLEGTVPEEFGLLESVSVINLQNNNLSGRVSFGGGKFWAKSGQNLKLAGNPNLCADDKALILSSKTQLKVCNKTQKPNSAPLTLDSSVQVVVLPNSVIMFGTWVLFVLIFA</sequence>
<gene>
    <name evidence="12" type="ORF">D8674_003320</name>
</gene>
<keyword evidence="8" id="KW-0675">Receptor</keyword>
<keyword evidence="5" id="KW-0677">Repeat</keyword>